<dbReference type="RefSeq" id="WP_090014925.1">
    <property type="nucleotide sequence ID" value="NZ_FNET01000033.1"/>
</dbReference>
<proteinExistence type="predicted"/>
<sequence>MSLDDPFYEAFLPHHTASKHRVMAITRHPGHTQLHALATVSDATAARRLADALNSRLLGRRNHTERLDAALAGMPDSVVAAVRQLPIDPVRVAKWGRPPLAREVYSEPIDGILLFPTTSCTPGECTLCKDCANDCQNCELCEEAGCEDCIPPDLTPRTARLLAAAGAVLADQYFDYAEAVSRGNTSAGDLQFVLSIMRKQSAEFLRRVARAFDDLVGDLRDGTDPRPLDMVEQIALDLLISDAEAMHSDADVTAEFAEGLPETPYDYDFGSLYDVLFEDADHDGYLSSKHDPAAPGELEYLFERFYSLEEQRDPNRGFRR</sequence>
<evidence type="ECO:0000313" key="2">
    <source>
        <dbReference type="Proteomes" id="UP000199682"/>
    </source>
</evidence>
<accession>A0A1G9YHT7</accession>
<gene>
    <name evidence="1" type="ORF">SAMN04488074_13354</name>
</gene>
<dbReference type="EMBL" id="FNET01000033">
    <property type="protein sequence ID" value="SDN08071.1"/>
    <property type="molecule type" value="Genomic_DNA"/>
</dbReference>
<dbReference type="AlphaFoldDB" id="A0A1G9YHT7"/>
<dbReference type="Proteomes" id="UP000199682">
    <property type="component" value="Unassembled WGS sequence"/>
</dbReference>
<protein>
    <submittedName>
        <fullName evidence="1">Uncharacterized protein</fullName>
    </submittedName>
</protein>
<name>A0A1G9YHT7_9PSEU</name>
<evidence type="ECO:0000313" key="1">
    <source>
        <dbReference type="EMBL" id="SDN08071.1"/>
    </source>
</evidence>
<reference evidence="2" key="1">
    <citation type="submission" date="2016-10" db="EMBL/GenBank/DDBJ databases">
        <authorList>
            <person name="Varghese N."/>
            <person name="Submissions S."/>
        </authorList>
    </citation>
    <scope>NUCLEOTIDE SEQUENCE [LARGE SCALE GENOMIC DNA]</scope>
    <source>
        <strain evidence="2">DSM 44796</strain>
    </source>
</reference>
<organism evidence="1 2">
    <name type="scientific">Lentzea albidocapillata subsp. violacea</name>
    <dbReference type="NCBI Taxonomy" id="128104"/>
    <lineage>
        <taxon>Bacteria</taxon>
        <taxon>Bacillati</taxon>
        <taxon>Actinomycetota</taxon>
        <taxon>Actinomycetes</taxon>
        <taxon>Pseudonocardiales</taxon>
        <taxon>Pseudonocardiaceae</taxon>
        <taxon>Lentzea</taxon>
    </lineage>
</organism>